<dbReference type="EMBL" id="JAAMPI010000606">
    <property type="protein sequence ID" value="KAF4629963.1"/>
    <property type="molecule type" value="Genomic_DNA"/>
</dbReference>
<name>A0A8H4RHY2_9HELO</name>
<organism evidence="1 2">
    <name type="scientific">Cudoniella acicularis</name>
    <dbReference type="NCBI Taxonomy" id="354080"/>
    <lineage>
        <taxon>Eukaryota</taxon>
        <taxon>Fungi</taxon>
        <taxon>Dikarya</taxon>
        <taxon>Ascomycota</taxon>
        <taxon>Pezizomycotina</taxon>
        <taxon>Leotiomycetes</taxon>
        <taxon>Helotiales</taxon>
        <taxon>Tricladiaceae</taxon>
        <taxon>Cudoniella</taxon>
    </lineage>
</organism>
<reference evidence="1 2" key="1">
    <citation type="submission" date="2020-03" db="EMBL/GenBank/DDBJ databases">
        <title>Draft Genome Sequence of Cudoniella acicularis.</title>
        <authorList>
            <person name="Buettner E."/>
            <person name="Kellner H."/>
        </authorList>
    </citation>
    <scope>NUCLEOTIDE SEQUENCE [LARGE SCALE GENOMIC DNA]</scope>
    <source>
        <strain evidence="1 2">DSM 108380</strain>
    </source>
</reference>
<accession>A0A8H4RHY2</accession>
<dbReference type="AlphaFoldDB" id="A0A8H4RHY2"/>
<dbReference type="Proteomes" id="UP000566819">
    <property type="component" value="Unassembled WGS sequence"/>
</dbReference>
<dbReference type="InterPro" id="IPR051678">
    <property type="entry name" value="AGP_Transferase"/>
</dbReference>
<evidence type="ECO:0000313" key="1">
    <source>
        <dbReference type="EMBL" id="KAF4629963.1"/>
    </source>
</evidence>
<comment type="caution">
    <text evidence="1">The sequence shown here is derived from an EMBL/GenBank/DDBJ whole genome shotgun (WGS) entry which is preliminary data.</text>
</comment>
<dbReference type="PANTHER" id="PTHR21310">
    <property type="entry name" value="AMINOGLYCOSIDE PHOSPHOTRANSFERASE-RELATED-RELATED"/>
    <property type="match status" value="1"/>
</dbReference>
<evidence type="ECO:0000313" key="2">
    <source>
        <dbReference type="Proteomes" id="UP000566819"/>
    </source>
</evidence>
<keyword evidence="2" id="KW-1185">Reference proteome</keyword>
<gene>
    <name evidence="1" type="ORF">G7Y89_g8178</name>
</gene>
<sequence length="333" mass="38911">MPATLELDNGDHITYEIARKKDVNIINEATYPGARRQLYQKLLDQRATIQSLVRHHLRLRNEDACIVEDRWIRGNFNVCIPVKVRSAGFNKNLVFRCPMPHKLAEAKYPGTVDEKLSSEVGTYVWMQEHCPDIPIPRLYGFGFSDNRHFIHEQRMPFYFRFWRKLQRYFGNYLQYPYLSQYAFSPTCLRLPTAYMLLEHIGPDIGEELADIWKEHRKDSMRRQNLFRGMARVMLSLARIPQPRIGSFEFHYNGTITLTNRPLPCSVIILENDGAPRTISRNETYTSTEPFVTDMFKFYNDFFLASPNAVSSMGDCLGQMAAKTLLRAISYHYI</sequence>
<dbReference type="OrthoDB" id="3645574at2759"/>
<protein>
    <submittedName>
        <fullName evidence="1">Uncharacterized protein</fullName>
    </submittedName>
</protein>
<proteinExistence type="predicted"/>
<dbReference type="PANTHER" id="PTHR21310:SF37">
    <property type="entry name" value="AMINOGLYCOSIDE PHOSPHOTRANSFERASE DOMAIN-CONTAINING PROTEIN"/>
    <property type="match status" value="1"/>
</dbReference>